<feature type="transmembrane region" description="Helical" evidence="2">
    <location>
        <begin position="150"/>
        <end position="170"/>
    </location>
</feature>
<feature type="compositionally biased region" description="Pro residues" evidence="1">
    <location>
        <begin position="208"/>
        <end position="230"/>
    </location>
</feature>
<keyword evidence="2" id="KW-1133">Transmembrane helix</keyword>
<evidence type="ECO:0000256" key="2">
    <source>
        <dbReference type="SAM" id="Phobius"/>
    </source>
</evidence>
<evidence type="ECO:0000313" key="3">
    <source>
        <dbReference type="EMBL" id="GAA4732828.1"/>
    </source>
</evidence>
<comment type="caution">
    <text evidence="3">The sequence shown here is derived from an EMBL/GenBank/DDBJ whole genome shotgun (WGS) entry which is preliminary data.</text>
</comment>
<dbReference type="RefSeq" id="WP_345505172.1">
    <property type="nucleotide sequence ID" value="NZ_BAABLO010000013.1"/>
</dbReference>
<sequence length="230" mass="23557">MRGTGGRGRAVPYAAWLAQPGYLAAEVLLAFLAGVRYSLADDTISALGTGCSSPAASGCSSAPWAMNVVFVAFGALQALGATPLLRTGTPRERVVGWLWVVAGTFSVGVGLAPVDAHPTLHSVVALPVFVAQPLALLLHARWLATGRIRVVGTALGVAAVLGAVTFAVLLGADHWSGAAERLAIWPAKLWLPLAAPLEALRSRRLPAPAGPAPARPGGRPPANPPTAPER</sequence>
<dbReference type="InterPro" id="IPR009339">
    <property type="entry name" value="DUF998"/>
</dbReference>
<feature type="transmembrane region" description="Helical" evidence="2">
    <location>
        <begin position="64"/>
        <end position="82"/>
    </location>
</feature>
<reference evidence="4" key="1">
    <citation type="journal article" date="2019" name="Int. J. Syst. Evol. Microbiol.">
        <title>The Global Catalogue of Microorganisms (GCM) 10K type strain sequencing project: providing services to taxonomists for standard genome sequencing and annotation.</title>
        <authorList>
            <consortium name="The Broad Institute Genomics Platform"/>
            <consortium name="The Broad Institute Genome Sequencing Center for Infectious Disease"/>
            <person name="Wu L."/>
            <person name="Ma J."/>
        </authorList>
    </citation>
    <scope>NUCLEOTIDE SEQUENCE [LARGE SCALE GENOMIC DNA]</scope>
    <source>
        <strain evidence="4">JCM 18961</strain>
    </source>
</reference>
<name>A0ABP8YMI3_9MICO</name>
<organism evidence="3 4">
    <name type="scientific">Pedococcus ginsenosidimutans</name>
    <dbReference type="NCBI Taxonomy" id="490570"/>
    <lineage>
        <taxon>Bacteria</taxon>
        <taxon>Bacillati</taxon>
        <taxon>Actinomycetota</taxon>
        <taxon>Actinomycetes</taxon>
        <taxon>Micrococcales</taxon>
        <taxon>Intrasporangiaceae</taxon>
        <taxon>Pedococcus</taxon>
    </lineage>
</organism>
<feature type="transmembrane region" description="Helical" evidence="2">
    <location>
        <begin position="120"/>
        <end position="138"/>
    </location>
</feature>
<keyword evidence="4" id="KW-1185">Reference proteome</keyword>
<evidence type="ECO:0008006" key="5">
    <source>
        <dbReference type="Google" id="ProtNLM"/>
    </source>
</evidence>
<accession>A0ABP8YMI3</accession>
<feature type="transmembrane region" description="Helical" evidence="2">
    <location>
        <begin position="94"/>
        <end position="114"/>
    </location>
</feature>
<feature type="region of interest" description="Disordered" evidence="1">
    <location>
        <begin position="205"/>
        <end position="230"/>
    </location>
</feature>
<keyword evidence="2" id="KW-0812">Transmembrane</keyword>
<gene>
    <name evidence="3" type="ORF">GCM10025782_35210</name>
</gene>
<proteinExistence type="predicted"/>
<feature type="transmembrane region" description="Helical" evidence="2">
    <location>
        <begin position="21"/>
        <end position="39"/>
    </location>
</feature>
<evidence type="ECO:0000313" key="4">
    <source>
        <dbReference type="Proteomes" id="UP001500556"/>
    </source>
</evidence>
<dbReference type="Proteomes" id="UP001500556">
    <property type="component" value="Unassembled WGS sequence"/>
</dbReference>
<evidence type="ECO:0000256" key="1">
    <source>
        <dbReference type="SAM" id="MobiDB-lite"/>
    </source>
</evidence>
<dbReference type="Pfam" id="PF06197">
    <property type="entry name" value="DUF998"/>
    <property type="match status" value="1"/>
</dbReference>
<dbReference type="EMBL" id="BAABLO010000013">
    <property type="protein sequence ID" value="GAA4732828.1"/>
    <property type="molecule type" value="Genomic_DNA"/>
</dbReference>
<keyword evidence="2" id="KW-0472">Membrane</keyword>
<protein>
    <recommendedName>
        <fullName evidence="5">DUF998 domain-containing protein</fullName>
    </recommendedName>
</protein>